<dbReference type="EMBL" id="CP097095">
    <property type="protein sequence ID" value="UQF80287.1"/>
    <property type="molecule type" value="Genomic_DNA"/>
</dbReference>
<evidence type="ECO:0000259" key="9">
    <source>
        <dbReference type="PROSITE" id="PS51192"/>
    </source>
</evidence>
<dbReference type="KEGG" id="agh:M3I41_03150"/>
<keyword evidence="5" id="KW-0067">ATP-binding</keyword>
<dbReference type="InterPro" id="IPR045562">
    <property type="entry name" value="RecG_dom3_C"/>
</dbReference>
<dbReference type="PROSITE" id="PS51192">
    <property type="entry name" value="HELICASE_ATP_BIND_1"/>
    <property type="match status" value="1"/>
</dbReference>
<keyword evidence="2" id="KW-0227">DNA damage</keyword>
<dbReference type="SMART" id="SM00487">
    <property type="entry name" value="DEXDc"/>
    <property type="match status" value="1"/>
</dbReference>
<evidence type="ECO:0000259" key="10">
    <source>
        <dbReference type="PROSITE" id="PS51194"/>
    </source>
</evidence>
<dbReference type="Pfam" id="PF17191">
    <property type="entry name" value="RecG_wedge"/>
    <property type="match status" value="1"/>
</dbReference>
<dbReference type="InterPro" id="IPR012340">
    <property type="entry name" value="NA-bd_OB-fold"/>
</dbReference>
<dbReference type="PANTHER" id="PTHR47964">
    <property type="entry name" value="ATP-DEPENDENT DNA HELICASE HOMOLOG RECG, CHLOROPLASTIC"/>
    <property type="match status" value="1"/>
</dbReference>
<dbReference type="SUPFAM" id="SSF50249">
    <property type="entry name" value="Nucleic acid-binding proteins"/>
    <property type="match status" value="1"/>
</dbReference>
<dbReference type="Gene3D" id="3.40.50.300">
    <property type="entry name" value="P-loop containing nucleotide triphosphate hydrolases"/>
    <property type="match status" value="2"/>
</dbReference>
<feature type="domain" description="Helicase C-terminal" evidence="10">
    <location>
        <begin position="505"/>
        <end position="681"/>
    </location>
</feature>
<dbReference type="InterPro" id="IPR027417">
    <property type="entry name" value="P-loop_NTPase"/>
</dbReference>
<sequence>MTPASAGGEIGLLERPLERLLGKRTATALAKLDLHTGWDLLDYLPKRYETWGQLSSLDQLVADEEVTVQVQVIQAQVRRTMSGRPPAILQALVTDGLMEMEVVMFGAHYQLSNYAHQLQPDTTAIFAGKTKFRGGRLQLTGAKFQVLDELSETERQALMARPIPIYRASEALPSWRLAKAIRMVLDQLRETDVPEYVPKKILAKRRLLGLLEAYRQVHGPADSSQWVRARSRLRYNQALLTQVALASHRADVLASEHAIAWPVPKADSLRSQIDAHLPFELTDSQVQVGEQIAQDLNKTVPMQRLLQGDVGAGKTVVALRAMAQVVGQGGQCALLAPTEVLAAQHVSSLKRLLSQVGPINGAQSTKGTQDKGAQGAELATLPGLEVGDADKVYLLTASMSVPAKRAVLAKLASGESAIVVGTHALLSDTVQLPGLGLVVIDEQHRFGVAQRNVLRERGSLDPSGAHTTPHLLVMTATPIPRTVAMTVFGDLEISVLEGLPAGRTQVTTHLVPWERQAWVQALWRRAAQEIAGGGRVFVVCPSIDSETSDASLASVNDWAQRLAKEPELSGIAIGTLTGRMDGVEKENSLSNFIQGTTPLLVTTTVVEVGVDVSDATMMVILDAERFGLSQLHQLRGRVGRADKPAICMAVTGAQVGSPAFHRLKAFASTTNGFELAEADLRLRSEGDVLGSSQSGRKRNLDLLQVTDSEHVKVIEQARQDAWQIVKADPQLEQAPALAQVLARRLDEDSQAFLEKS</sequence>
<protein>
    <recommendedName>
        <fullName evidence="8">Probable DNA 3'-5' helicase RecG</fullName>
    </recommendedName>
</protein>
<dbReference type="InterPro" id="IPR033454">
    <property type="entry name" value="RecG_wedge"/>
</dbReference>
<dbReference type="Gene3D" id="2.40.50.140">
    <property type="entry name" value="Nucleic acid-binding proteins"/>
    <property type="match status" value="1"/>
</dbReference>
<evidence type="ECO:0000256" key="2">
    <source>
        <dbReference type="ARBA" id="ARBA00022763"/>
    </source>
</evidence>
<keyword evidence="1" id="KW-0547">Nucleotide-binding</keyword>
<accession>A0A9E7AN17</accession>
<evidence type="ECO:0000256" key="3">
    <source>
        <dbReference type="ARBA" id="ARBA00022801"/>
    </source>
</evidence>
<dbReference type="GO" id="GO:0003678">
    <property type="term" value="F:DNA helicase activity"/>
    <property type="evidence" value="ECO:0007669"/>
    <property type="project" value="TreeGrafter"/>
</dbReference>
<keyword evidence="4 11" id="KW-0347">Helicase</keyword>
<feature type="domain" description="Helicase ATP-binding" evidence="9">
    <location>
        <begin position="295"/>
        <end position="496"/>
    </location>
</feature>
<dbReference type="Proteomes" id="UP000830236">
    <property type="component" value="Chromosome"/>
</dbReference>
<dbReference type="GO" id="GO:0016787">
    <property type="term" value="F:hydrolase activity"/>
    <property type="evidence" value="ECO:0007669"/>
    <property type="project" value="UniProtKB-KW"/>
</dbReference>
<evidence type="ECO:0000313" key="11">
    <source>
        <dbReference type="EMBL" id="UQF80287.1"/>
    </source>
</evidence>
<evidence type="ECO:0000313" key="12">
    <source>
        <dbReference type="Proteomes" id="UP000830236"/>
    </source>
</evidence>
<evidence type="ECO:0000256" key="7">
    <source>
        <dbReference type="ARBA" id="ARBA00023204"/>
    </source>
</evidence>
<proteinExistence type="predicted"/>
<evidence type="ECO:0000256" key="5">
    <source>
        <dbReference type="ARBA" id="ARBA00022840"/>
    </source>
</evidence>
<keyword evidence="7" id="KW-0234">DNA repair</keyword>
<dbReference type="InterPro" id="IPR001650">
    <property type="entry name" value="Helicase_C-like"/>
</dbReference>
<dbReference type="SUPFAM" id="SSF52540">
    <property type="entry name" value="P-loop containing nucleoside triphosphate hydrolases"/>
    <property type="match status" value="2"/>
</dbReference>
<dbReference type="GO" id="GO:0005524">
    <property type="term" value="F:ATP binding"/>
    <property type="evidence" value="ECO:0007669"/>
    <property type="project" value="UniProtKB-KW"/>
</dbReference>
<evidence type="ECO:0000256" key="8">
    <source>
        <dbReference type="ARBA" id="ARBA00049819"/>
    </source>
</evidence>
<dbReference type="GO" id="GO:0003677">
    <property type="term" value="F:DNA binding"/>
    <property type="evidence" value="ECO:0007669"/>
    <property type="project" value="UniProtKB-KW"/>
</dbReference>
<dbReference type="InterPro" id="IPR011545">
    <property type="entry name" value="DEAD/DEAH_box_helicase_dom"/>
</dbReference>
<reference evidence="11" key="1">
    <citation type="submission" date="2022-05" db="EMBL/GenBank/DDBJ databases">
        <title>Using nanopore sequencing to obtain complete genomes from saliva samples.</title>
        <authorList>
            <person name="Baker J.L."/>
        </authorList>
    </citation>
    <scope>NUCLEOTIDE SEQUENCE</scope>
    <source>
        <strain evidence="11">JCVI-JB-Ag32</strain>
    </source>
</reference>
<keyword evidence="3" id="KW-0378">Hydrolase</keyword>
<dbReference type="AlphaFoldDB" id="A0A9E7AN17"/>
<dbReference type="Pfam" id="PF19833">
    <property type="entry name" value="RecG_dom3_C"/>
    <property type="match status" value="1"/>
</dbReference>
<name>A0A9E7AN17_9ACTO</name>
<evidence type="ECO:0000256" key="1">
    <source>
        <dbReference type="ARBA" id="ARBA00022741"/>
    </source>
</evidence>
<dbReference type="InterPro" id="IPR047112">
    <property type="entry name" value="RecG/Mfd"/>
</dbReference>
<evidence type="ECO:0000256" key="6">
    <source>
        <dbReference type="ARBA" id="ARBA00023125"/>
    </source>
</evidence>
<dbReference type="Pfam" id="PF00270">
    <property type="entry name" value="DEAD"/>
    <property type="match status" value="1"/>
</dbReference>
<dbReference type="SMART" id="SM00490">
    <property type="entry name" value="HELICc"/>
    <property type="match status" value="1"/>
</dbReference>
<dbReference type="PANTHER" id="PTHR47964:SF1">
    <property type="entry name" value="ATP-DEPENDENT DNA HELICASE HOMOLOG RECG, CHLOROPLASTIC"/>
    <property type="match status" value="1"/>
</dbReference>
<dbReference type="Pfam" id="PF00271">
    <property type="entry name" value="Helicase_C"/>
    <property type="match status" value="1"/>
</dbReference>
<dbReference type="InterPro" id="IPR014001">
    <property type="entry name" value="Helicase_ATP-bd"/>
</dbReference>
<dbReference type="GO" id="GO:0006281">
    <property type="term" value="P:DNA repair"/>
    <property type="evidence" value="ECO:0007669"/>
    <property type="project" value="UniProtKB-KW"/>
</dbReference>
<keyword evidence="6" id="KW-0238">DNA-binding</keyword>
<organism evidence="11 12">
    <name type="scientific">Actinomyces graevenitzii</name>
    <dbReference type="NCBI Taxonomy" id="55565"/>
    <lineage>
        <taxon>Bacteria</taxon>
        <taxon>Bacillati</taxon>
        <taxon>Actinomycetota</taxon>
        <taxon>Actinomycetes</taxon>
        <taxon>Actinomycetales</taxon>
        <taxon>Actinomycetaceae</taxon>
        <taxon>Actinomyces</taxon>
    </lineage>
</organism>
<evidence type="ECO:0000256" key="4">
    <source>
        <dbReference type="ARBA" id="ARBA00022806"/>
    </source>
</evidence>
<gene>
    <name evidence="11" type="ORF">M3I41_03150</name>
</gene>
<dbReference type="PROSITE" id="PS51194">
    <property type="entry name" value="HELICASE_CTER"/>
    <property type="match status" value="1"/>
</dbReference>